<dbReference type="CDD" id="cd00143">
    <property type="entry name" value="PP2Cc"/>
    <property type="match status" value="1"/>
</dbReference>
<keyword evidence="6" id="KW-0378">Hydrolase</keyword>
<evidence type="ECO:0000259" key="9">
    <source>
        <dbReference type="PROSITE" id="PS51746"/>
    </source>
</evidence>
<reference evidence="11" key="1">
    <citation type="submission" date="2025-08" db="UniProtKB">
        <authorList>
            <consortium name="RefSeq"/>
        </authorList>
    </citation>
    <scope>IDENTIFICATION</scope>
</reference>
<dbReference type="STRING" id="121845.A0A1S3CZP6"/>
<sequence length="134" mass="14637">MGQTLTEPVTNKDSSSVQNPLYKVGASCMQGWRITMEDAHSHILSLPDDPGTAFFAVYDGHGGSKIAQFAGKHLHKYIVKTREFKEGNITEALKKGFMDLDAAMLDDDALKDELAGTTAICILIKDNILYCVSV</sequence>
<protein>
    <recommendedName>
        <fullName evidence="4">protein-serine/threonine phosphatase</fullName>
        <ecNumber evidence="4">3.1.3.16</ecNumber>
    </recommendedName>
</protein>
<dbReference type="PROSITE" id="PS01032">
    <property type="entry name" value="PPM_1"/>
    <property type="match status" value="1"/>
</dbReference>
<name>A0A1S3CZP6_DIACI</name>
<dbReference type="GO" id="GO:0004722">
    <property type="term" value="F:protein serine/threonine phosphatase activity"/>
    <property type="evidence" value="ECO:0007669"/>
    <property type="project" value="UniProtKB-EC"/>
</dbReference>
<dbReference type="PROSITE" id="PS51746">
    <property type="entry name" value="PPM_2"/>
    <property type="match status" value="1"/>
</dbReference>
<dbReference type="InterPro" id="IPR000222">
    <property type="entry name" value="PP2C_BS"/>
</dbReference>
<dbReference type="RefSeq" id="XP_008471162.1">
    <property type="nucleotide sequence ID" value="XM_008472940.2"/>
</dbReference>
<evidence type="ECO:0000313" key="10">
    <source>
        <dbReference type="Proteomes" id="UP000079169"/>
    </source>
</evidence>
<evidence type="ECO:0000256" key="3">
    <source>
        <dbReference type="ARBA" id="ARBA00006702"/>
    </source>
</evidence>
<accession>A0A1S3CZP6</accession>
<evidence type="ECO:0000256" key="7">
    <source>
        <dbReference type="ARBA" id="ARBA00022912"/>
    </source>
</evidence>
<gene>
    <name evidence="11" type="primary">LOC103508397</name>
</gene>
<dbReference type="Proteomes" id="UP000079169">
    <property type="component" value="Unplaced"/>
</dbReference>
<evidence type="ECO:0000313" key="11">
    <source>
        <dbReference type="RefSeq" id="XP_008471162.1"/>
    </source>
</evidence>
<comment type="cofactor">
    <cofactor evidence="1">
        <name>Mn(2+)</name>
        <dbReference type="ChEBI" id="CHEBI:29035"/>
    </cofactor>
</comment>
<dbReference type="PANTHER" id="PTHR13832:SF565">
    <property type="entry name" value="AT28366P-RELATED"/>
    <property type="match status" value="1"/>
</dbReference>
<dbReference type="InterPro" id="IPR036457">
    <property type="entry name" value="PPM-type-like_dom_sf"/>
</dbReference>
<evidence type="ECO:0000256" key="2">
    <source>
        <dbReference type="ARBA" id="ARBA00001946"/>
    </source>
</evidence>
<comment type="similarity">
    <text evidence="3">Belongs to the PP2C family.</text>
</comment>
<dbReference type="EC" id="3.1.3.16" evidence="4"/>
<evidence type="ECO:0000256" key="8">
    <source>
        <dbReference type="ARBA" id="ARBA00023211"/>
    </source>
</evidence>
<keyword evidence="8" id="KW-0464">Manganese</keyword>
<evidence type="ECO:0000256" key="6">
    <source>
        <dbReference type="ARBA" id="ARBA00022801"/>
    </source>
</evidence>
<dbReference type="Pfam" id="PF00481">
    <property type="entry name" value="PP2C"/>
    <property type="match status" value="1"/>
</dbReference>
<dbReference type="AlphaFoldDB" id="A0A1S3CZP6"/>
<evidence type="ECO:0000256" key="1">
    <source>
        <dbReference type="ARBA" id="ARBA00001936"/>
    </source>
</evidence>
<evidence type="ECO:0000256" key="4">
    <source>
        <dbReference type="ARBA" id="ARBA00013081"/>
    </source>
</evidence>
<dbReference type="InterPro" id="IPR015655">
    <property type="entry name" value="PP2C"/>
</dbReference>
<dbReference type="OMA" id="HIQGHEL"/>
<dbReference type="KEGG" id="dci:103508397"/>
<dbReference type="InterPro" id="IPR001932">
    <property type="entry name" value="PPM-type_phosphatase-like_dom"/>
</dbReference>
<dbReference type="GO" id="GO:0046872">
    <property type="term" value="F:metal ion binding"/>
    <property type="evidence" value="ECO:0007669"/>
    <property type="project" value="UniProtKB-KW"/>
</dbReference>
<dbReference type="PANTHER" id="PTHR13832">
    <property type="entry name" value="PROTEIN PHOSPHATASE 2C"/>
    <property type="match status" value="1"/>
</dbReference>
<dbReference type="GeneID" id="103508397"/>
<comment type="cofactor">
    <cofactor evidence="2">
        <name>Mg(2+)</name>
        <dbReference type="ChEBI" id="CHEBI:18420"/>
    </cofactor>
</comment>
<dbReference type="PaxDb" id="121845-A0A1S3CZP6"/>
<keyword evidence="5" id="KW-0479">Metal-binding</keyword>
<keyword evidence="7" id="KW-0904">Protein phosphatase</keyword>
<dbReference type="SUPFAM" id="SSF81606">
    <property type="entry name" value="PP2C-like"/>
    <property type="match status" value="1"/>
</dbReference>
<feature type="domain" description="PPM-type phosphatase" evidence="9">
    <location>
        <begin position="23"/>
        <end position="134"/>
    </location>
</feature>
<evidence type="ECO:0000256" key="5">
    <source>
        <dbReference type="ARBA" id="ARBA00022723"/>
    </source>
</evidence>
<proteinExistence type="inferred from homology"/>
<keyword evidence="10" id="KW-1185">Reference proteome</keyword>
<dbReference type="Gene3D" id="3.60.40.10">
    <property type="entry name" value="PPM-type phosphatase domain"/>
    <property type="match status" value="1"/>
</dbReference>
<organism evidence="10 11">
    <name type="scientific">Diaphorina citri</name>
    <name type="common">Asian citrus psyllid</name>
    <dbReference type="NCBI Taxonomy" id="121845"/>
    <lineage>
        <taxon>Eukaryota</taxon>
        <taxon>Metazoa</taxon>
        <taxon>Ecdysozoa</taxon>
        <taxon>Arthropoda</taxon>
        <taxon>Hexapoda</taxon>
        <taxon>Insecta</taxon>
        <taxon>Pterygota</taxon>
        <taxon>Neoptera</taxon>
        <taxon>Paraneoptera</taxon>
        <taxon>Hemiptera</taxon>
        <taxon>Sternorrhyncha</taxon>
        <taxon>Psylloidea</taxon>
        <taxon>Psyllidae</taxon>
        <taxon>Diaphorininae</taxon>
        <taxon>Diaphorina</taxon>
    </lineage>
</organism>